<gene>
    <name evidence="1" type="ORF">CL6EHI_021550</name>
</gene>
<evidence type="ECO:0000313" key="1">
    <source>
        <dbReference type="EMBL" id="GAT94539.1"/>
    </source>
</evidence>
<name>A0A5K1TUX3_ENTHI</name>
<sequence length="123" mass="14145">MHTMSVFVPVPHGKYQIVTNENNTHTNSFSSLPTTPTISSTPSTNITTNSLIKPKKYIVQLSKSFRSKKNWKYNQKIFAIKKASELGLTKAIKFLQIQYPEVYEDLSLSTLQYWIQHVKNSNH</sequence>
<dbReference type="AlphaFoldDB" id="A0A5K1TUX3"/>
<dbReference type="EMBL" id="BDEQ01000001">
    <property type="protein sequence ID" value="GAT94539.1"/>
    <property type="molecule type" value="Genomic_DNA"/>
</dbReference>
<dbReference type="VEuPathDB" id="AmoebaDB:EHI_021550"/>
<proteinExistence type="predicted"/>
<accession>A0A5K1TUX3</accession>
<dbReference type="VEuPathDB" id="AmoebaDB:EHI7A_066690"/>
<dbReference type="VEuPathDB" id="AmoebaDB:EHI5A_100890"/>
<reference evidence="1 2" key="1">
    <citation type="submission" date="2016-05" db="EMBL/GenBank/DDBJ databases">
        <title>First whole genome sequencing of Entamoeba histolytica HM1:IMSS-clone-6.</title>
        <authorList>
            <person name="Mukherjee Avik.K."/>
            <person name="Izumyama S."/>
            <person name="Nakada-Tsukui K."/>
            <person name="Nozaki T."/>
        </authorList>
    </citation>
    <scope>NUCLEOTIDE SEQUENCE [LARGE SCALE GENOMIC DNA]</scope>
    <source>
        <strain evidence="1 2">HM1:IMSS clone 6</strain>
    </source>
</reference>
<protein>
    <submittedName>
        <fullName evidence="1">Uncharacterized protein</fullName>
    </submittedName>
</protein>
<evidence type="ECO:0000313" key="2">
    <source>
        <dbReference type="Proteomes" id="UP000078387"/>
    </source>
</evidence>
<dbReference type="OMA" id="WIQHIKN"/>
<dbReference type="VEuPathDB" id="AmoebaDB:EHI8A_073480"/>
<comment type="caution">
    <text evidence="1">The sequence shown here is derived from an EMBL/GenBank/DDBJ whole genome shotgun (WGS) entry which is preliminary data.</text>
</comment>
<dbReference type="VEuPathDB" id="AmoebaDB:KM1_126930"/>
<dbReference type="Proteomes" id="UP000078387">
    <property type="component" value="Unassembled WGS sequence"/>
</dbReference>
<organism evidence="1 2">
    <name type="scientific">Entamoeba histolytica</name>
    <dbReference type="NCBI Taxonomy" id="5759"/>
    <lineage>
        <taxon>Eukaryota</taxon>
        <taxon>Amoebozoa</taxon>
        <taxon>Evosea</taxon>
        <taxon>Archamoebae</taxon>
        <taxon>Mastigamoebida</taxon>
        <taxon>Entamoebidae</taxon>
        <taxon>Entamoeba</taxon>
    </lineage>
</organism>